<dbReference type="PANTHER" id="PTHR12277:SF81">
    <property type="entry name" value="PROTEIN ABHD13"/>
    <property type="match status" value="1"/>
</dbReference>
<keyword evidence="2" id="KW-0378">Hydrolase</keyword>
<evidence type="ECO:0000313" key="3">
    <source>
        <dbReference type="Proteomes" id="UP001642464"/>
    </source>
</evidence>
<gene>
    <name evidence="2" type="ORF">SCF082_LOCUS46928</name>
</gene>
<reference evidence="2 3" key="1">
    <citation type="submission" date="2024-02" db="EMBL/GenBank/DDBJ databases">
        <authorList>
            <person name="Chen Y."/>
            <person name="Shah S."/>
            <person name="Dougan E. K."/>
            <person name="Thang M."/>
            <person name="Chan C."/>
        </authorList>
    </citation>
    <scope>NUCLEOTIDE SEQUENCE [LARGE SCALE GENOMIC DNA]</scope>
</reference>
<dbReference type="InterPro" id="IPR029058">
    <property type="entry name" value="AB_hydrolase_fold"/>
</dbReference>
<sequence>MYWKVVGGAEKGGILVREGEEFLGEVSDGLVLGFNHISTAALSSPELGRLSFAALVTELGRSKQRLHFKLVAGTGRPLAMSLGRSTASAALLLWRQQRPQEALQVLESEMERPEGLEELHLALERPGKRVAEVKMDGRWPEAAARALQLRHEDAQRLIDGWRAAPGRFAPSPALFWPEPKEVMPGICQIDDLIPIPTEEVKLGVRFFLQSENGRALAGMAWNGDPEPSKPMVLYFHGNAETVDTYTDEDILHPLRVAPASTLVVDFRGYGYSTGHPSLGTMSSDGERVVEYLPTLFQRHALPWPWPGGLYLLGRSMGGIVACHLAALKADLFQGVILESTLCGSHAPGASAPEEPPQELEDGDSFVHLMASEDKIRAFTGRLLILHGELDTLIPVSHARRLLDAAEYATRRLVTVSKGHNDISTSDKYVKALKQFLQGG</sequence>
<feature type="domain" description="Serine aminopeptidase S33" evidence="1">
    <location>
        <begin position="228"/>
        <end position="347"/>
    </location>
</feature>
<keyword evidence="3" id="KW-1185">Reference proteome</keyword>
<accession>A0ABP0RKS4</accession>
<dbReference type="GO" id="GO:0016787">
    <property type="term" value="F:hydrolase activity"/>
    <property type="evidence" value="ECO:0007669"/>
    <property type="project" value="UniProtKB-KW"/>
</dbReference>
<proteinExistence type="predicted"/>
<dbReference type="Pfam" id="PF12146">
    <property type="entry name" value="Hydrolase_4"/>
    <property type="match status" value="1"/>
</dbReference>
<dbReference type="Gene3D" id="3.40.50.1820">
    <property type="entry name" value="alpha/beta hydrolase"/>
    <property type="match status" value="1"/>
</dbReference>
<protein>
    <submittedName>
        <fullName evidence="2">Protein ABHD13 (Alpha/beta hydrolase domain-containing protein 13) (Abhydrolase domain-containing protein 13)</fullName>
    </submittedName>
</protein>
<name>A0ABP0RKS4_9DINO</name>
<dbReference type="SUPFAM" id="SSF53474">
    <property type="entry name" value="alpha/beta-Hydrolases"/>
    <property type="match status" value="1"/>
</dbReference>
<comment type="caution">
    <text evidence="2">The sequence shown here is derived from an EMBL/GenBank/DDBJ whole genome shotgun (WGS) entry which is preliminary data.</text>
</comment>
<dbReference type="InterPro" id="IPR022742">
    <property type="entry name" value="Hydrolase_4"/>
</dbReference>
<dbReference type="PANTHER" id="PTHR12277">
    <property type="entry name" value="ALPHA/BETA HYDROLASE DOMAIN-CONTAINING PROTEIN"/>
    <property type="match status" value="1"/>
</dbReference>
<evidence type="ECO:0000259" key="1">
    <source>
        <dbReference type="Pfam" id="PF12146"/>
    </source>
</evidence>
<organism evidence="2 3">
    <name type="scientific">Durusdinium trenchii</name>
    <dbReference type="NCBI Taxonomy" id="1381693"/>
    <lineage>
        <taxon>Eukaryota</taxon>
        <taxon>Sar</taxon>
        <taxon>Alveolata</taxon>
        <taxon>Dinophyceae</taxon>
        <taxon>Suessiales</taxon>
        <taxon>Symbiodiniaceae</taxon>
        <taxon>Durusdinium</taxon>
    </lineage>
</organism>
<evidence type="ECO:0000313" key="2">
    <source>
        <dbReference type="EMBL" id="CAK9100253.1"/>
    </source>
</evidence>
<dbReference type="Proteomes" id="UP001642464">
    <property type="component" value="Unassembled WGS sequence"/>
</dbReference>
<dbReference type="EMBL" id="CAXAMM010041596">
    <property type="protein sequence ID" value="CAK9100253.1"/>
    <property type="molecule type" value="Genomic_DNA"/>
</dbReference>